<sequence>MSALRKHPVVAFALLVFILVALTQQPARSAEAVGNAWDGISGGTTSFVDSFFTFTENLGSS</sequence>
<name>A0ABN1HBM9_9ACTN</name>
<gene>
    <name evidence="1" type="ORF">GCM10009547_44760</name>
</gene>
<accession>A0ABN1HBM9</accession>
<protein>
    <submittedName>
        <fullName evidence="1">Uncharacterized protein</fullName>
    </submittedName>
</protein>
<evidence type="ECO:0000313" key="2">
    <source>
        <dbReference type="Proteomes" id="UP001500957"/>
    </source>
</evidence>
<keyword evidence="2" id="KW-1185">Reference proteome</keyword>
<dbReference type="Proteomes" id="UP001500957">
    <property type="component" value="Unassembled WGS sequence"/>
</dbReference>
<reference evidence="1 2" key="1">
    <citation type="journal article" date="2019" name="Int. J. Syst. Evol. Microbiol.">
        <title>The Global Catalogue of Microorganisms (GCM) 10K type strain sequencing project: providing services to taxonomists for standard genome sequencing and annotation.</title>
        <authorList>
            <consortium name="The Broad Institute Genomics Platform"/>
            <consortium name="The Broad Institute Genome Sequencing Center for Infectious Disease"/>
            <person name="Wu L."/>
            <person name="Ma J."/>
        </authorList>
    </citation>
    <scope>NUCLEOTIDE SEQUENCE [LARGE SCALE GENOMIC DNA]</scope>
    <source>
        <strain evidence="1 2">JCM 10671</strain>
    </source>
</reference>
<dbReference type="EMBL" id="BAAAHE010000049">
    <property type="protein sequence ID" value="GAA0635648.1"/>
    <property type="molecule type" value="Genomic_DNA"/>
</dbReference>
<evidence type="ECO:0000313" key="1">
    <source>
        <dbReference type="EMBL" id="GAA0635648.1"/>
    </source>
</evidence>
<organism evidence="1 2">
    <name type="scientific">Sporichthya brevicatena</name>
    <dbReference type="NCBI Taxonomy" id="171442"/>
    <lineage>
        <taxon>Bacteria</taxon>
        <taxon>Bacillati</taxon>
        <taxon>Actinomycetota</taxon>
        <taxon>Actinomycetes</taxon>
        <taxon>Sporichthyales</taxon>
        <taxon>Sporichthyaceae</taxon>
        <taxon>Sporichthya</taxon>
    </lineage>
</organism>
<proteinExistence type="predicted"/>
<comment type="caution">
    <text evidence="1">The sequence shown here is derived from an EMBL/GenBank/DDBJ whole genome shotgun (WGS) entry which is preliminary data.</text>
</comment>